<keyword evidence="1" id="KW-0472">Membrane</keyword>
<keyword evidence="3" id="KW-1185">Reference proteome</keyword>
<dbReference type="OrthoDB" id="9807941at2"/>
<keyword evidence="1" id="KW-1133">Transmembrane helix</keyword>
<evidence type="ECO:0000313" key="3">
    <source>
        <dbReference type="Proteomes" id="UP000198598"/>
    </source>
</evidence>
<dbReference type="Proteomes" id="UP000198598">
    <property type="component" value="Unassembled WGS sequence"/>
</dbReference>
<accession>A0A1I1G3W9</accession>
<feature type="transmembrane region" description="Helical" evidence="1">
    <location>
        <begin position="12"/>
        <end position="33"/>
    </location>
</feature>
<protein>
    <recommendedName>
        <fullName evidence="4">NADH-quinone oxidoreductase subunit E</fullName>
    </recommendedName>
</protein>
<dbReference type="EMBL" id="FOLQ01000001">
    <property type="protein sequence ID" value="SFC03890.1"/>
    <property type="molecule type" value="Genomic_DNA"/>
</dbReference>
<keyword evidence="1" id="KW-0812">Transmembrane</keyword>
<evidence type="ECO:0000313" key="2">
    <source>
        <dbReference type="EMBL" id="SFC03890.1"/>
    </source>
</evidence>
<dbReference type="AlphaFoldDB" id="A0A1I1G3W9"/>
<reference evidence="2 3" key="1">
    <citation type="submission" date="2016-10" db="EMBL/GenBank/DDBJ databases">
        <authorList>
            <person name="de Groot N.N."/>
        </authorList>
    </citation>
    <scope>NUCLEOTIDE SEQUENCE [LARGE SCALE GENOMIC DNA]</scope>
    <source>
        <strain evidence="2 3">DSM 26130</strain>
    </source>
</reference>
<dbReference type="STRING" id="662367.SAMN05216167_101330"/>
<gene>
    <name evidence="2" type="ORF">SAMN05216167_101330</name>
</gene>
<proteinExistence type="predicted"/>
<organism evidence="2 3">
    <name type="scientific">Spirosoma endophyticum</name>
    <dbReference type="NCBI Taxonomy" id="662367"/>
    <lineage>
        <taxon>Bacteria</taxon>
        <taxon>Pseudomonadati</taxon>
        <taxon>Bacteroidota</taxon>
        <taxon>Cytophagia</taxon>
        <taxon>Cytophagales</taxon>
        <taxon>Cytophagaceae</taxon>
        <taxon>Spirosoma</taxon>
    </lineage>
</organism>
<evidence type="ECO:0000256" key="1">
    <source>
        <dbReference type="SAM" id="Phobius"/>
    </source>
</evidence>
<sequence length="163" mass="18567">MFELNPLNLPGAQMQHIIMLVVAGVLGFIIGYVSRKQTIRQLESTLLNTERAVVDCYRATAAVVNKEDEETIVLNRIRARASDVNYSRIGTATFAEADDLKQIVGIGPFLERKLHAIDIYTFRQIANFTEDDIEQVNDIIEFFPGRIQRDNWVRQATELAKKK</sequence>
<name>A0A1I1G3W9_9BACT</name>
<dbReference type="RefSeq" id="WP_093822712.1">
    <property type="nucleotide sequence ID" value="NZ_FOLQ01000001.1"/>
</dbReference>
<dbReference type="Gene3D" id="1.10.150.20">
    <property type="entry name" value="5' to 3' exonuclease, C-terminal subdomain"/>
    <property type="match status" value="1"/>
</dbReference>
<evidence type="ECO:0008006" key="4">
    <source>
        <dbReference type="Google" id="ProtNLM"/>
    </source>
</evidence>